<evidence type="ECO:0000259" key="2">
    <source>
        <dbReference type="Pfam" id="PF13208"/>
    </source>
</evidence>
<dbReference type="InterPro" id="IPR028932">
    <property type="entry name" value="TerB-C"/>
</dbReference>
<feature type="domain" description="TerB-C" evidence="3">
    <location>
        <begin position="475"/>
        <end position="638"/>
    </location>
</feature>
<evidence type="ECO:0000259" key="3">
    <source>
        <dbReference type="Pfam" id="PF15615"/>
    </source>
</evidence>
<feature type="domain" description="TerB N-terminal" evidence="2">
    <location>
        <begin position="152"/>
        <end position="369"/>
    </location>
</feature>
<protein>
    <submittedName>
        <fullName evidence="4">TerB N-terminal domain-containing protein</fullName>
    </submittedName>
</protein>
<reference evidence="4" key="2">
    <citation type="submission" date="2021-04" db="EMBL/GenBank/DDBJ databases">
        <authorList>
            <person name="Gilroy R."/>
        </authorList>
    </citation>
    <scope>NUCLEOTIDE SEQUENCE</scope>
    <source>
        <strain evidence="4">ChiSxjej3B15-572</strain>
    </source>
</reference>
<dbReference type="InterPro" id="IPR038056">
    <property type="entry name" value="YjbR-like_sf"/>
</dbReference>
<evidence type="ECO:0000313" key="4">
    <source>
        <dbReference type="EMBL" id="HIX34918.1"/>
    </source>
</evidence>
<gene>
    <name evidence="4" type="ORF">H9856_00655</name>
</gene>
<dbReference type="EMBL" id="DXFH01000001">
    <property type="protein sequence ID" value="HIX34918.1"/>
    <property type="molecule type" value="Genomic_DNA"/>
</dbReference>
<sequence>MNRMQVLRYVKAQYGVDGQYKWRRFPDDCVLVCPVTGKWFALLISRNPDVTHLTEDRRQNFLEIHYGEGATKLRQQGVFNAPTRMADGSWVSIRLDDQTPVAAVKEALDHAFDRARKTQVVQEKEHLITVLPFGDEQDGFSDQPLPKPAHFQPKQQLKMPEPLRKMRAKYDYTLPPLKGRNQNFYQQGKLMADYEDDYEYLGDFRHFFPTYHDMTVGQLRGYFTWRTKLRKGKIEKAPTSFAYVYIYELLNQIGVSSVQDGYQKLASFPRQYANYADEQMLKYLAQWRKDYVVYYQMGDQEKQAEFGDEIKIDHAYEVLKNVDDTKGDEVYQALISLASYHLDKCPLMKNNPAVVYRIVQLTWANLLKESQVNIMQNLLGWRGEVQVHLFGNAVFYDRQPVRTTQYKIDDAREYVCEWGKWRRQTFTPVKGRKQNINHLLHEIDRLIRLATHEGRPLKPQDVPDYELAAVKKAIQQYREEQLIAHRPKLDLSHANLQKIRDDASETQESLLTEEERQAEDAEATQDEYEEAAANAVASQSTISLTKSADTAAVFEPSFADETDDDEDQPQLSNDESYFLAHLLKGQPWQDYLRDHHLMASILADSINEKMMEVIGDTVIEFDDQGQPQIVEDYRPDIEDLLKAGESHAQD</sequence>
<dbReference type="Gene3D" id="3.90.1150.30">
    <property type="match status" value="1"/>
</dbReference>
<dbReference type="Pfam" id="PF13208">
    <property type="entry name" value="TerB_N"/>
    <property type="match status" value="1"/>
</dbReference>
<dbReference type="Pfam" id="PF15615">
    <property type="entry name" value="TerB_C"/>
    <property type="match status" value="1"/>
</dbReference>
<comment type="caution">
    <text evidence="4">The sequence shown here is derived from an EMBL/GenBank/DDBJ whole genome shotgun (WGS) entry which is preliminary data.</text>
</comment>
<dbReference type="InterPro" id="IPR025266">
    <property type="entry name" value="TerB_N"/>
</dbReference>
<proteinExistence type="predicted"/>
<dbReference type="AlphaFoldDB" id="A0A9D1VHB9"/>
<feature type="region of interest" description="Disordered" evidence="1">
    <location>
        <begin position="500"/>
        <end position="526"/>
    </location>
</feature>
<dbReference type="SUPFAM" id="SSF142906">
    <property type="entry name" value="YjbR-like"/>
    <property type="match status" value="1"/>
</dbReference>
<accession>A0A9D1VHB9</accession>
<reference evidence="4" key="1">
    <citation type="journal article" date="2021" name="PeerJ">
        <title>Extensive microbial diversity within the chicken gut microbiome revealed by metagenomics and culture.</title>
        <authorList>
            <person name="Gilroy R."/>
            <person name="Ravi A."/>
            <person name="Getino M."/>
            <person name="Pursley I."/>
            <person name="Horton D.L."/>
            <person name="Alikhan N.F."/>
            <person name="Baker D."/>
            <person name="Gharbi K."/>
            <person name="Hall N."/>
            <person name="Watson M."/>
            <person name="Adriaenssens E.M."/>
            <person name="Foster-Nyarko E."/>
            <person name="Jarju S."/>
            <person name="Secka A."/>
            <person name="Antonio M."/>
            <person name="Oren A."/>
            <person name="Chaudhuri R.R."/>
            <person name="La Ragione R."/>
            <person name="Hildebrand F."/>
            <person name="Pallen M.J."/>
        </authorList>
    </citation>
    <scope>NUCLEOTIDE SEQUENCE</scope>
    <source>
        <strain evidence="4">ChiSxjej3B15-572</strain>
    </source>
</reference>
<name>A0A9D1VHB9_9LACO</name>
<organism evidence="4 5">
    <name type="scientific">Candidatus Limosilactobacillus merdigallinarum</name>
    <dbReference type="NCBI Taxonomy" id="2838652"/>
    <lineage>
        <taxon>Bacteria</taxon>
        <taxon>Bacillati</taxon>
        <taxon>Bacillota</taxon>
        <taxon>Bacilli</taxon>
        <taxon>Lactobacillales</taxon>
        <taxon>Lactobacillaceae</taxon>
        <taxon>Limosilactobacillus</taxon>
    </lineage>
</organism>
<dbReference type="Proteomes" id="UP000824231">
    <property type="component" value="Unassembled WGS sequence"/>
</dbReference>
<evidence type="ECO:0000256" key="1">
    <source>
        <dbReference type="SAM" id="MobiDB-lite"/>
    </source>
</evidence>
<evidence type="ECO:0000313" key="5">
    <source>
        <dbReference type="Proteomes" id="UP000824231"/>
    </source>
</evidence>